<dbReference type="Proteomes" id="UP000019024">
    <property type="component" value="Plasmid unnamed"/>
</dbReference>
<dbReference type="SUPFAM" id="SSF48208">
    <property type="entry name" value="Six-hairpin glycosidases"/>
    <property type="match status" value="1"/>
</dbReference>
<gene>
    <name evidence="2" type="ORF">HALLA_02780</name>
</gene>
<keyword evidence="1 2" id="KW-0378">Hydrolase</keyword>
<dbReference type="GO" id="GO:0005975">
    <property type="term" value="P:carbohydrate metabolic process"/>
    <property type="evidence" value="ECO:0007669"/>
    <property type="project" value="InterPro"/>
</dbReference>
<dbReference type="InterPro" id="IPR012341">
    <property type="entry name" value="6hp_glycosidase-like_sf"/>
</dbReference>
<dbReference type="Pfam" id="PF07470">
    <property type="entry name" value="Glyco_hydro_88"/>
    <property type="match status" value="1"/>
</dbReference>
<name>W0JRW5_9EURY</name>
<dbReference type="KEGG" id="hlr:HALLA_02780"/>
<dbReference type="InterPro" id="IPR052043">
    <property type="entry name" value="PolySaccharide_Degr_Enz"/>
</dbReference>
<dbReference type="PANTHER" id="PTHR33886:SF8">
    <property type="entry name" value="UNSATURATED RHAMNOGALACTURONAN HYDROLASE (EUROFUNG)"/>
    <property type="match status" value="1"/>
</dbReference>
<dbReference type="GeneID" id="25146742"/>
<accession>W0JRW5</accession>
<dbReference type="eggNOG" id="arCOG10324">
    <property type="taxonomic scope" value="Archaea"/>
</dbReference>
<evidence type="ECO:0000313" key="2">
    <source>
        <dbReference type="EMBL" id="AHG01324.1"/>
    </source>
</evidence>
<reference evidence="2 3" key="1">
    <citation type="submission" date="2014-01" db="EMBL/GenBank/DDBJ databases">
        <authorList>
            <consortium name="DOE Joint Genome Institute"/>
            <person name="Anderson I."/>
            <person name="Huntemann M."/>
            <person name="Han J."/>
            <person name="Chen A."/>
            <person name="Kyrpides N."/>
            <person name="Mavromatis K."/>
            <person name="Markowitz V."/>
            <person name="Palaniappan K."/>
            <person name="Ivanova N."/>
            <person name="Schaumberg A."/>
            <person name="Pati A."/>
            <person name="Liolios K."/>
            <person name="Nordberg H.P."/>
            <person name="Cantor M.N."/>
            <person name="Hua S.X."/>
            <person name="Woyke T."/>
        </authorList>
    </citation>
    <scope>NUCLEOTIDE SEQUENCE [LARGE SCALE GENOMIC DNA]</scope>
    <source>
        <strain evidence="2 3">XH-48</strain>
        <plasmid evidence="3">1</plasmid>
    </source>
</reference>
<evidence type="ECO:0000256" key="1">
    <source>
        <dbReference type="ARBA" id="ARBA00022801"/>
    </source>
</evidence>
<dbReference type="RefSeq" id="WP_049954255.1">
    <property type="nucleotide sequence ID" value="NZ_CP007056.1"/>
</dbReference>
<protein>
    <submittedName>
        <fullName evidence="2">Glycosyl hydrolase family 88</fullName>
    </submittedName>
</protein>
<dbReference type="GO" id="GO:0016787">
    <property type="term" value="F:hydrolase activity"/>
    <property type="evidence" value="ECO:0007669"/>
    <property type="project" value="UniProtKB-KW"/>
</dbReference>
<dbReference type="EMBL" id="CP007056">
    <property type="protein sequence ID" value="AHG01324.1"/>
    <property type="molecule type" value="Genomic_DNA"/>
</dbReference>
<keyword evidence="3" id="KW-1185">Reference proteome</keyword>
<dbReference type="InterPro" id="IPR010905">
    <property type="entry name" value="Glyco_hydro_88"/>
</dbReference>
<proteinExistence type="predicted"/>
<dbReference type="AlphaFoldDB" id="W0JRW5"/>
<evidence type="ECO:0000313" key="3">
    <source>
        <dbReference type="Proteomes" id="UP000019024"/>
    </source>
</evidence>
<geneLocation type="plasmid" evidence="2">
    <name>unnamed</name>
</geneLocation>
<keyword evidence="2" id="KW-0614">Plasmid</keyword>
<dbReference type="Gene3D" id="1.50.10.10">
    <property type="match status" value="1"/>
</dbReference>
<dbReference type="OrthoDB" id="342798at2157"/>
<dbReference type="InterPro" id="IPR008928">
    <property type="entry name" value="6-hairpin_glycosidase_sf"/>
</dbReference>
<dbReference type="PANTHER" id="PTHR33886">
    <property type="entry name" value="UNSATURATED RHAMNOGALACTURONAN HYDROLASE (EUROFUNG)"/>
    <property type="match status" value="1"/>
</dbReference>
<organism evidence="2 3">
    <name type="scientific">Halostagnicola larsenii XH-48</name>
    <dbReference type="NCBI Taxonomy" id="797299"/>
    <lineage>
        <taxon>Archaea</taxon>
        <taxon>Methanobacteriati</taxon>
        <taxon>Methanobacteriota</taxon>
        <taxon>Stenosarchaea group</taxon>
        <taxon>Halobacteria</taxon>
        <taxon>Halobacteriales</taxon>
        <taxon>Natrialbaceae</taxon>
        <taxon>Halostagnicola</taxon>
    </lineage>
</organism>
<sequence>MTVSLDETVAAVASYTIDHDMENEVWQKGVAINGLLATEREECLETARDLVDRAVETQDSNGQLSYGPSYPIEVFQHGKEYDAHWHIDERKAMNTNNTTSIGHGVLEFYRRTGEDRYLEAARGEYENLQSVSRTKDGGIPHHVPELSGVKGLWIDSVYMMCPFFARYGAAADDPEAFDEAARQIIVHAKHLQDPHTGLFRHIWHEQPNSYPQSTFWARGNGWIQAAIVDVLEFLPEDHPDRDELIDIFRDVSSTIIEHQDDSGMWYNVVDDPHTPLESSGTLMYTYAFKRALELGIVRDDAYRSAAADAMDVCQGLVAEDGAVRRVAGPPGGPGAPLTTTSYGQGFYLLAASQF</sequence>
<dbReference type="HOGENOM" id="CLU_803811_0_0_2"/>